<evidence type="ECO:0000256" key="1">
    <source>
        <dbReference type="SAM" id="Phobius"/>
    </source>
</evidence>
<proteinExistence type="predicted"/>
<protein>
    <submittedName>
        <fullName evidence="2">Uncharacterized protein</fullName>
    </submittedName>
</protein>
<keyword evidence="1" id="KW-1133">Transmembrane helix</keyword>
<dbReference type="AlphaFoldDB" id="A0A919K264"/>
<comment type="caution">
    <text evidence="2">The sequence shown here is derived from an EMBL/GenBank/DDBJ whole genome shotgun (WGS) entry which is preliminary data.</text>
</comment>
<accession>A0A919K264</accession>
<keyword evidence="1" id="KW-0472">Membrane</keyword>
<sequence>MADDRSVYLQIPQEVARPLIDAGLAVPYLRTERLDPVLVPTLVVAAATSLVTVVTTSLAQAAATAIARQLKKAFGNKGDTVARLQAAPGTAAQEVDLVTIPVDQLAALLRAAAGEQPQAADGAEK</sequence>
<dbReference type="RefSeq" id="WP_203781544.1">
    <property type="nucleotide sequence ID" value="NZ_BOMV01000026.1"/>
</dbReference>
<evidence type="ECO:0000313" key="2">
    <source>
        <dbReference type="EMBL" id="GIE95246.1"/>
    </source>
</evidence>
<gene>
    <name evidence="2" type="ORF">Ari01nite_27110</name>
</gene>
<keyword evidence="1" id="KW-0812">Transmembrane</keyword>
<reference evidence="2" key="1">
    <citation type="submission" date="2021-01" db="EMBL/GenBank/DDBJ databases">
        <title>Whole genome shotgun sequence of Actinoplanes rishiriensis NBRC 108556.</title>
        <authorList>
            <person name="Komaki H."/>
            <person name="Tamura T."/>
        </authorList>
    </citation>
    <scope>NUCLEOTIDE SEQUENCE</scope>
    <source>
        <strain evidence="2">NBRC 108556</strain>
    </source>
</reference>
<feature type="transmembrane region" description="Helical" evidence="1">
    <location>
        <begin position="37"/>
        <end position="67"/>
    </location>
</feature>
<organism evidence="2 3">
    <name type="scientific">Paractinoplanes rishiriensis</name>
    <dbReference type="NCBI Taxonomy" id="1050105"/>
    <lineage>
        <taxon>Bacteria</taxon>
        <taxon>Bacillati</taxon>
        <taxon>Actinomycetota</taxon>
        <taxon>Actinomycetes</taxon>
        <taxon>Micromonosporales</taxon>
        <taxon>Micromonosporaceae</taxon>
        <taxon>Paractinoplanes</taxon>
    </lineage>
</organism>
<evidence type="ECO:0000313" key="3">
    <source>
        <dbReference type="Proteomes" id="UP000636960"/>
    </source>
</evidence>
<dbReference type="EMBL" id="BOMV01000026">
    <property type="protein sequence ID" value="GIE95246.1"/>
    <property type="molecule type" value="Genomic_DNA"/>
</dbReference>
<keyword evidence="3" id="KW-1185">Reference proteome</keyword>
<name>A0A919K264_9ACTN</name>
<dbReference type="Proteomes" id="UP000636960">
    <property type="component" value="Unassembled WGS sequence"/>
</dbReference>